<dbReference type="Gene3D" id="3.90.1300.10">
    <property type="entry name" value="Amidase signature (AS) domain"/>
    <property type="match status" value="1"/>
</dbReference>
<dbReference type="InterPro" id="IPR023631">
    <property type="entry name" value="Amidase_dom"/>
</dbReference>
<feature type="domain" description="Amidase" evidence="2">
    <location>
        <begin position="40"/>
        <end position="464"/>
    </location>
</feature>
<comment type="caution">
    <text evidence="3">The sequence shown here is derived from an EMBL/GenBank/DDBJ whole genome shotgun (WGS) entry which is preliminary data.</text>
</comment>
<protein>
    <submittedName>
        <fullName evidence="3">Amidase</fullName>
    </submittedName>
</protein>
<evidence type="ECO:0000313" key="3">
    <source>
        <dbReference type="EMBL" id="MBL1112885.1"/>
    </source>
</evidence>
<dbReference type="Pfam" id="PF01425">
    <property type="entry name" value="Amidase"/>
    <property type="match status" value="1"/>
</dbReference>
<proteinExistence type="inferred from homology"/>
<dbReference type="InterPro" id="IPR020556">
    <property type="entry name" value="Amidase_CS"/>
</dbReference>
<reference evidence="3 4" key="1">
    <citation type="submission" date="2021-01" db="EMBL/GenBank/DDBJ databases">
        <title>WGS of actinomycetes isolated from Thailand.</title>
        <authorList>
            <person name="Thawai C."/>
        </authorList>
    </citation>
    <scope>NUCLEOTIDE SEQUENCE [LARGE SCALE GENOMIC DNA]</scope>
    <source>
        <strain evidence="3 4">CA3R110</strain>
    </source>
</reference>
<accession>A0ABS1PLN4</accession>
<evidence type="ECO:0000256" key="1">
    <source>
        <dbReference type="ARBA" id="ARBA00009199"/>
    </source>
</evidence>
<evidence type="ECO:0000313" key="4">
    <source>
        <dbReference type="Proteomes" id="UP000621510"/>
    </source>
</evidence>
<evidence type="ECO:0000259" key="2">
    <source>
        <dbReference type="Pfam" id="PF01425"/>
    </source>
</evidence>
<organism evidence="3 4">
    <name type="scientific">Streptomyces endocoffeicus</name>
    <dbReference type="NCBI Taxonomy" id="2898945"/>
    <lineage>
        <taxon>Bacteria</taxon>
        <taxon>Bacillati</taxon>
        <taxon>Actinomycetota</taxon>
        <taxon>Actinomycetes</taxon>
        <taxon>Kitasatosporales</taxon>
        <taxon>Streptomycetaceae</taxon>
        <taxon>Streptomyces</taxon>
    </lineage>
</organism>
<dbReference type="PANTHER" id="PTHR11895">
    <property type="entry name" value="TRANSAMIDASE"/>
    <property type="match status" value="1"/>
</dbReference>
<sequence>MRPASYRRRKGLSVGERELYYRDATELAALIAGRQVSAVEVVRAHLDRIAAVDPKINAVTVTAERALDAARAADRAVRAGTALGALHGVPFTVKDSLDVAGVVTARGSALFRDRVPAGDATAVARLRAAGGIPLAKTNLPEFSYWTETDNVITGRSLNPWDHERTPGGSSGGESAAIAAGMSPLGLGSDVAISVRGPAHDTGIVALKATRGRIPTTGHWPEVPRRYWHVGPMARSVRDIAAALRVLAGPDGADGYVRHHHPLPADPSGPRDIAGLRVGWATEPAFGPVDREVAATVTAAADALRTLGCTVEPAPLPELETLDATALSAVLFTAEVVPYFRQAVAGRESELHSVIRRALTAPDVTLTDYVAAQQRAEALSSMFSGYFERYDVLLCPVCPVPAPPHARRTFEVGDVTVPARGIMRATVPFNLTGLPALSLPFGATGGKLPIGVQLVSRWYDEATILRLGAALEDISPVRHRRPDLI</sequence>
<dbReference type="InterPro" id="IPR036928">
    <property type="entry name" value="AS_sf"/>
</dbReference>
<dbReference type="EMBL" id="JAERRG010000003">
    <property type="protein sequence ID" value="MBL1112885.1"/>
    <property type="molecule type" value="Genomic_DNA"/>
</dbReference>
<dbReference type="Proteomes" id="UP000621510">
    <property type="component" value="Unassembled WGS sequence"/>
</dbReference>
<dbReference type="PANTHER" id="PTHR11895:SF7">
    <property type="entry name" value="GLUTAMYL-TRNA(GLN) AMIDOTRANSFERASE SUBUNIT A, MITOCHONDRIAL"/>
    <property type="match status" value="1"/>
</dbReference>
<dbReference type="PROSITE" id="PS00571">
    <property type="entry name" value="AMIDASES"/>
    <property type="match status" value="1"/>
</dbReference>
<dbReference type="InterPro" id="IPR000120">
    <property type="entry name" value="Amidase"/>
</dbReference>
<dbReference type="RefSeq" id="WP_201850085.1">
    <property type="nucleotide sequence ID" value="NZ_JAERRG010000003.1"/>
</dbReference>
<comment type="similarity">
    <text evidence="1">Belongs to the amidase family.</text>
</comment>
<gene>
    <name evidence="3" type="ORF">JK364_10845</name>
</gene>
<keyword evidence="4" id="KW-1185">Reference proteome</keyword>
<dbReference type="SUPFAM" id="SSF75304">
    <property type="entry name" value="Amidase signature (AS) enzymes"/>
    <property type="match status" value="1"/>
</dbReference>
<name>A0ABS1PLN4_9ACTN</name>